<protein>
    <submittedName>
        <fullName evidence="1">Uncharacterized protein</fullName>
    </submittedName>
</protein>
<proteinExistence type="predicted"/>
<keyword evidence="1" id="KW-0614">Plasmid</keyword>
<accession>A0A1P8VTZ8</accession>
<reference evidence="1" key="1">
    <citation type="submission" date="2016-07" db="EMBL/GenBank/DDBJ databases">
        <title>Coexistence of blaOXA-48 and non-expressed blaNDM-1 in Klebsiella pneumonia: first report of blaOXA-48 in China.</title>
        <authorList>
            <person name="Xie L."/>
            <person name="Sun J."/>
        </authorList>
    </citation>
    <scope>NUCLEOTIDE SEQUENCE</scope>
    <source>
        <strain evidence="1">RJ119</strain>
        <plasmid evidence="1">pRJ119-2</plasmid>
    </source>
</reference>
<dbReference type="AlphaFoldDB" id="A0A1P8VTZ8"/>
<geneLocation type="plasmid" evidence="1">
    <name>pRJ119-2</name>
</geneLocation>
<name>A0A1P8VTZ8_KLEPN</name>
<evidence type="ECO:0000313" key="1">
    <source>
        <dbReference type="EMBL" id="APZ80091.1"/>
    </source>
</evidence>
<sequence>MESLPFPDIAGNISLLLRIESSHKVTPAPVGALPSKDRIAFRCNYYTSNEPYKSS</sequence>
<dbReference type="EMBL" id="KX636096">
    <property type="protein sequence ID" value="APZ80091.1"/>
    <property type="molecule type" value="Genomic_DNA"/>
</dbReference>
<organism evidence="1">
    <name type="scientific">Klebsiella pneumoniae</name>
    <dbReference type="NCBI Taxonomy" id="573"/>
    <lineage>
        <taxon>Bacteria</taxon>
        <taxon>Pseudomonadati</taxon>
        <taxon>Pseudomonadota</taxon>
        <taxon>Gammaproteobacteria</taxon>
        <taxon>Enterobacterales</taxon>
        <taxon>Enterobacteriaceae</taxon>
        <taxon>Klebsiella/Raoultella group</taxon>
        <taxon>Klebsiella</taxon>
        <taxon>Klebsiella pneumoniae complex</taxon>
    </lineage>
</organism>